<proteinExistence type="predicted"/>
<evidence type="ECO:0000313" key="2">
    <source>
        <dbReference type="EMBL" id="WNZ26030.1"/>
    </source>
</evidence>
<protein>
    <recommendedName>
        <fullName evidence="1">vWA-MoxR associated protein N-terminal HTH domain-containing protein</fullName>
    </recommendedName>
</protein>
<dbReference type="InterPro" id="IPR027417">
    <property type="entry name" value="P-loop_NTPase"/>
</dbReference>
<dbReference type="AlphaFoldDB" id="A0AA96WJX8"/>
<name>A0AA96WJX8_9CYAN</name>
<dbReference type="RefSeq" id="WP_316432224.1">
    <property type="nucleotide sequence ID" value="NZ_CP053586.1"/>
</dbReference>
<dbReference type="InterPro" id="IPR058651">
    <property type="entry name" value="HTH_VMAP-M9"/>
</dbReference>
<accession>A0AA96WJX8</accession>
<evidence type="ECO:0000259" key="1">
    <source>
        <dbReference type="Pfam" id="PF26355"/>
    </source>
</evidence>
<dbReference type="SUPFAM" id="SSF52540">
    <property type="entry name" value="P-loop containing nucleoside triphosphate hydrolases"/>
    <property type="match status" value="1"/>
</dbReference>
<feature type="domain" description="vWA-MoxR associated protein N-terminal HTH" evidence="1">
    <location>
        <begin position="4"/>
        <end position="87"/>
    </location>
</feature>
<gene>
    <name evidence="2" type="ORF">HJG54_26535</name>
</gene>
<reference evidence="2" key="1">
    <citation type="submission" date="2020-05" db="EMBL/GenBank/DDBJ databases">
        <authorList>
            <person name="Zhu T."/>
            <person name="Keshari N."/>
            <person name="Lu X."/>
        </authorList>
    </citation>
    <scope>NUCLEOTIDE SEQUENCE</scope>
    <source>
        <strain evidence="2">NK1-12</strain>
    </source>
</reference>
<dbReference type="EMBL" id="CP053586">
    <property type="protein sequence ID" value="WNZ26030.1"/>
    <property type="molecule type" value="Genomic_DNA"/>
</dbReference>
<dbReference type="Pfam" id="PF14516">
    <property type="entry name" value="AAA_35"/>
    <property type="match status" value="1"/>
</dbReference>
<organism evidence="2">
    <name type="scientific">Leptolyngbya sp. NK1-12</name>
    <dbReference type="NCBI Taxonomy" id="2547451"/>
    <lineage>
        <taxon>Bacteria</taxon>
        <taxon>Bacillati</taxon>
        <taxon>Cyanobacteriota</taxon>
        <taxon>Cyanophyceae</taxon>
        <taxon>Leptolyngbyales</taxon>
        <taxon>Leptolyngbyaceae</taxon>
        <taxon>Leptolyngbya group</taxon>
        <taxon>Leptolyngbya</taxon>
    </lineage>
</organism>
<dbReference type="Gene3D" id="3.40.50.300">
    <property type="entry name" value="P-loop containing nucleotide triphosphate hydrolases"/>
    <property type="match status" value="1"/>
</dbReference>
<sequence length="489" mass="54887">MELDLERAIATADQALFDGLGRHLSDVETEILRGAWQGFTYDQIAEVSGYSDSYLRRDVGNKLWRSLSQALGETVSKTDFREALQRYLIQHPTQNLPQVHSANHQALAAENDNRDAPEQTASTAALTATGLTATGLTATGLTATVPSTVPSTIVETAQPAIYVARPPIEAICYDTLLQPGSLVRIKAPALMGKTLLMEHTLAQLSTQALRTVILSFELADRKAHFSDLDRFLRWFCVNISRELGMPNQIETYWDEASMGSKASCTSYVEEYLLAADDRPLVLCLDDVDLLFPYPEIYEDFFGLLRSWYEKARRRMNWKKLRLCIVHATDVYIQLNINQSPFNIGVPLNLPELNPSQILDLAQQHHLLANIDLTPLIHLVGGHPYLLELAFLALKSHPDLSLENLIQSAPTEAGIYANHLRECWLRIRGNSDLTHALSQVMRATQPIHLESVQAYQLQSMGLIRLQGNQAAPRCPLYRQYFNAQLQRSLE</sequence>
<dbReference type="Pfam" id="PF26355">
    <property type="entry name" value="HTH_VMAP-M9"/>
    <property type="match status" value="1"/>
</dbReference>